<reference evidence="4" key="1">
    <citation type="submission" date="2010-03" db="EMBL/GenBank/DDBJ databases">
        <title>The genome sequence of Ruminococcus sp. 18P13.</title>
        <authorList>
            <consortium name="metaHIT consortium -- http://www.metahit.eu/"/>
            <person name="Pajon A."/>
            <person name="Turner K."/>
            <person name="Parkhill J."/>
            <person name="Bernalier A."/>
        </authorList>
    </citation>
    <scope>NUCLEOTIDE SEQUENCE [LARGE SCALE GENOMIC DNA]</scope>
    <source>
        <strain evidence="4">Type strain: 18P13</strain>
    </source>
</reference>
<dbReference type="RefSeq" id="WP_015559201.1">
    <property type="nucleotide sequence ID" value="NC_021039.1"/>
</dbReference>
<dbReference type="KEGG" id="rch:RUM_23030"/>
<evidence type="ECO:0000313" key="4">
    <source>
        <dbReference type="EMBL" id="CBL18295.1"/>
    </source>
</evidence>
<sequence>MKKFVTAAMSCAIAFAACAGMSVSAEKADTYSAWLVGTIGGNQIWEKADAEVASITGNGSYTVNWKLDQGSDSVSCLILKTDINLYDYAPEDVTAEKLLDESSAKIVIDSVSVDGAPISYKMSDGAFTVDDDGSTIRVNLMNEWGQKVNIYDVPAKTNIAESISVSFTVSGLDQDADKDDSKGDDTKQDDTKQDNTKTDNTKKDNTKTDNTKKDDTKKDAAKTGDAGVGLALAGLTIAGAAAFVSKKRN</sequence>
<evidence type="ECO:0000313" key="5">
    <source>
        <dbReference type="Proteomes" id="UP000007054"/>
    </source>
</evidence>
<dbReference type="PROSITE" id="PS51257">
    <property type="entry name" value="PROKAR_LIPOPROTEIN"/>
    <property type="match status" value="1"/>
</dbReference>
<evidence type="ECO:0000256" key="2">
    <source>
        <dbReference type="SAM" id="Phobius"/>
    </source>
</evidence>
<dbReference type="NCBIfam" id="NF033846">
    <property type="entry name" value="Rumino_NPXTG"/>
    <property type="match status" value="1"/>
</dbReference>
<keyword evidence="5" id="KW-1185">Reference proteome</keyword>
<dbReference type="STRING" id="213810.RUM_23030"/>
<dbReference type="Proteomes" id="UP000007054">
    <property type="component" value="Chromosome"/>
</dbReference>
<protein>
    <submittedName>
        <fullName evidence="4">Uncharacterized protein</fullName>
    </submittedName>
</protein>
<evidence type="ECO:0000256" key="1">
    <source>
        <dbReference type="SAM" id="MobiDB-lite"/>
    </source>
</evidence>
<dbReference type="PATRIC" id="fig|213810.4.peg.2190"/>
<feature type="chain" id="PRO_5039110396" evidence="3">
    <location>
        <begin position="20"/>
        <end position="249"/>
    </location>
</feature>
<keyword evidence="2" id="KW-1133">Transmembrane helix</keyword>
<evidence type="ECO:0000256" key="3">
    <source>
        <dbReference type="SAM" id="SignalP"/>
    </source>
</evidence>
<feature type="compositionally biased region" description="Basic and acidic residues" evidence="1">
    <location>
        <begin position="179"/>
        <end position="222"/>
    </location>
</feature>
<dbReference type="HOGENOM" id="CLU_1115138_0_0_9"/>
<keyword evidence="2" id="KW-0472">Membrane</keyword>
<proteinExistence type="predicted"/>
<reference evidence="4" key="2">
    <citation type="submission" date="2010-03" db="EMBL/GenBank/DDBJ databases">
        <authorList>
            <person name="Pajon A."/>
        </authorList>
    </citation>
    <scope>NUCLEOTIDE SEQUENCE</scope>
    <source>
        <strain evidence="4">Type strain: 18P13</strain>
    </source>
</reference>
<name>D4LFA0_RUMC1</name>
<feature type="signal peptide" evidence="3">
    <location>
        <begin position="1"/>
        <end position="19"/>
    </location>
</feature>
<keyword evidence="2" id="KW-0812">Transmembrane</keyword>
<dbReference type="AlphaFoldDB" id="D4LFA0"/>
<organism evidence="4 5">
    <name type="scientific">Ruminococcus champanellensis (strain DSM 18848 / JCM 17042 / KCTC 15320 / 18P13)</name>
    <dbReference type="NCBI Taxonomy" id="213810"/>
    <lineage>
        <taxon>Bacteria</taxon>
        <taxon>Bacillati</taxon>
        <taxon>Bacillota</taxon>
        <taxon>Clostridia</taxon>
        <taxon>Eubacteriales</taxon>
        <taxon>Oscillospiraceae</taxon>
        <taxon>Ruminococcus</taxon>
    </lineage>
</organism>
<dbReference type="EMBL" id="FP929052">
    <property type="protein sequence ID" value="CBL18295.1"/>
    <property type="molecule type" value="Genomic_DNA"/>
</dbReference>
<dbReference type="GeneID" id="83156950"/>
<feature type="transmembrane region" description="Helical" evidence="2">
    <location>
        <begin position="226"/>
        <end position="244"/>
    </location>
</feature>
<gene>
    <name evidence="4" type="ordered locus">RUM_23030</name>
</gene>
<dbReference type="NCBIfam" id="TIGR01167">
    <property type="entry name" value="LPXTG_anchor"/>
    <property type="match status" value="1"/>
</dbReference>
<feature type="region of interest" description="Disordered" evidence="1">
    <location>
        <begin position="174"/>
        <end position="223"/>
    </location>
</feature>
<keyword evidence="3" id="KW-0732">Signal</keyword>
<accession>D4LFA0</accession>
<dbReference type="BioCyc" id="RCHA213810:RUM_RS11190-MONOMER"/>